<sequence>MYSEILQLYMVYTALVIDGVDTSIDGVDTGSLFLDLFHEVRVQCVDTAPGSVDTRPSSQETQLPD</sequence>
<dbReference type="Proteomes" id="UP000652761">
    <property type="component" value="Unassembled WGS sequence"/>
</dbReference>
<accession>A0A843TY62</accession>
<name>A0A843TY62_COLES</name>
<proteinExistence type="predicted"/>
<dbReference type="AlphaFoldDB" id="A0A843TY62"/>
<comment type="caution">
    <text evidence="1">The sequence shown here is derived from an EMBL/GenBank/DDBJ whole genome shotgun (WGS) entry which is preliminary data.</text>
</comment>
<evidence type="ECO:0000313" key="1">
    <source>
        <dbReference type="EMBL" id="MQL74343.1"/>
    </source>
</evidence>
<evidence type="ECO:0000313" key="2">
    <source>
        <dbReference type="Proteomes" id="UP000652761"/>
    </source>
</evidence>
<dbReference type="EMBL" id="NMUH01000202">
    <property type="protein sequence ID" value="MQL74343.1"/>
    <property type="molecule type" value="Genomic_DNA"/>
</dbReference>
<keyword evidence="2" id="KW-1185">Reference proteome</keyword>
<protein>
    <submittedName>
        <fullName evidence="1">Uncharacterized protein</fullName>
    </submittedName>
</protein>
<organism evidence="1 2">
    <name type="scientific">Colocasia esculenta</name>
    <name type="common">Wild taro</name>
    <name type="synonym">Arum esculentum</name>
    <dbReference type="NCBI Taxonomy" id="4460"/>
    <lineage>
        <taxon>Eukaryota</taxon>
        <taxon>Viridiplantae</taxon>
        <taxon>Streptophyta</taxon>
        <taxon>Embryophyta</taxon>
        <taxon>Tracheophyta</taxon>
        <taxon>Spermatophyta</taxon>
        <taxon>Magnoliopsida</taxon>
        <taxon>Liliopsida</taxon>
        <taxon>Araceae</taxon>
        <taxon>Aroideae</taxon>
        <taxon>Colocasieae</taxon>
        <taxon>Colocasia</taxon>
    </lineage>
</organism>
<reference evidence="1" key="1">
    <citation type="submission" date="2017-07" db="EMBL/GenBank/DDBJ databases">
        <title>Taro Niue Genome Assembly and Annotation.</title>
        <authorList>
            <person name="Atibalentja N."/>
            <person name="Keating K."/>
            <person name="Fields C.J."/>
        </authorList>
    </citation>
    <scope>NUCLEOTIDE SEQUENCE</scope>
    <source>
        <strain evidence="1">Niue_2</strain>
        <tissue evidence="1">Leaf</tissue>
    </source>
</reference>
<gene>
    <name evidence="1" type="ORF">Taro_006698</name>
</gene>